<sequence>MLAGFRLGDLYPEVFTHQKGSRQGQIGVSLKARLLKLHWLKVDGRMVYQAQREPTSSASAAEVEATARTPRSEALAGDAVADPAAAQHPVTDASDDDLDALLPQEVCLSRDDPAFTAKKDRLKSQGYRFDGQSRTWRLPGGVS</sequence>
<evidence type="ECO:0000313" key="2">
    <source>
        <dbReference type="EMBL" id="AHK79083.1"/>
    </source>
</evidence>
<reference evidence="3" key="2">
    <citation type="submission" date="2014-02" db="EMBL/GenBank/DDBJ databases">
        <title>Draft Genome Sequence of extremely halophilic bacteria Halorhodospira halochloris.</title>
        <authorList>
            <person name="Singh K.S."/>
        </authorList>
    </citation>
    <scope>NUCLEOTIDE SEQUENCE [LARGE SCALE GENOMIC DNA]</scope>
    <source>
        <strain evidence="3">A</strain>
    </source>
</reference>
<gene>
    <name evidence="2" type="ORF">M911_07830</name>
</gene>
<protein>
    <submittedName>
        <fullName evidence="2">Uncharacterized protein</fullName>
    </submittedName>
</protein>
<dbReference type="Proteomes" id="UP000019442">
    <property type="component" value="Chromosome"/>
</dbReference>
<reference evidence="2 3" key="1">
    <citation type="journal article" date="2014" name="J Genomics">
        <title>Draft Genome Sequence of the Extremely Halophilic Phototrophic Purple Sulfur Bacterium Halorhodospira halochloris.</title>
        <authorList>
            <person name="Singh K.S."/>
            <person name="Kirksey J."/>
            <person name="Hoff W.D."/>
            <person name="Deole R."/>
        </authorList>
    </citation>
    <scope>NUCLEOTIDE SEQUENCE [LARGE SCALE GENOMIC DNA]</scope>
    <source>
        <strain evidence="2 3">A</strain>
    </source>
</reference>
<evidence type="ECO:0000313" key="3">
    <source>
        <dbReference type="Proteomes" id="UP000019442"/>
    </source>
</evidence>
<organism evidence="2 3">
    <name type="scientific">Ectothiorhodospira haloalkaliphila</name>
    <dbReference type="NCBI Taxonomy" id="421628"/>
    <lineage>
        <taxon>Bacteria</taxon>
        <taxon>Pseudomonadati</taxon>
        <taxon>Pseudomonadota</taxon>
        <taxon>Gammaproteobacteria</taxon>
        <taxon>Chromatiales</taxon>
        <taxon>Ectothiorhodospiraceae</taxon>
        <taxon>Ectothiorhodospira</taxon>
    </lineage>
</organism>
<proteinExistence type="predicted"/>
<dbReference type="InterPro" id="IPR021960">
    <property type="entry name" value="DUF3577"/>
</dbReference>
<feature type="compositionally biased region" description="Low complexity" evidence="1">
    <location>
        <begin position="53"/>
        <end position="86"/>
    </location>
</feature>
<keyword evidence="3" id="KW-1185">Reference proteome</keyword>
<dbReference type="Pfam" id="PF12101">
    <property type="entry name" value="DUF3577"/>
    <property type="match status" value="1"/>
</dbReference>
<dbReference type="HOGENOM" id="CLU_1803489_0_0_6"/>
<name>W8KIT6_9GAMM</name>
<feature type="region of interest" description="Disordered" evidence="1">
    <location>
        <begin position="50"/>
        <end position="96"/>
    </location>
</feature>
<dbReference type="AlphaFoldDB" id="W8KIT6"/>
<dbReference type="EMBL" id="CP007268">
    <property type="protein sequence ID" value="AHK79083.1"/>
    <property type="molecule type" value="Genomic_DNA"/>
</dbReference>
<dbReference type="KEGG" id="hhc:M911_07830"/>
<accession>W8KIT6</accession>
<evidence type="ECO:0000256" key="1">
    <source>
        <dbReference type="SAM" id="MobiDB-lite"/>
    </source>
</evidence>